<dbReference type="InterPro" id="IPR013396">
    <property type="entry name" value="CRISPR-assoc_prot_Csy4"/>
</dbReference>
<protein>
    <submittedName>
        <fullName evidence="1">Type I-F CRISPR-associated endoribonuclease Cas6/Csy4</fullName>
    </submittedName>
</protein>
<proteinExistence type="predicted"/>
<dbReference type="Pfam" id="PF09618">
    <property type="entry name" value="Cas_Csy4"/>
    <property type="match status" value="1"/>
</dbReference>
<dbReference type="AlphaFoldDB" id="A0A2S0VSU7"/>
<evidence type="ECO:0000313" key="1">
    <source>
        <dbReference type="EMBL" id="AWB67288.1"/>
    </source>
</evidence>
<dbReference type="Gene3D" id="3.30.70.2540">
    <property type="entry name" value="CRISPR-associated endoribonuclease Cas6/Csy4"/>
    <property type="match status" value="1"/>
</dbReference>
<dbReference type="RefSeq" id="WP_108603335.1">
    <property type="nucleotide sequence ID" value="NZ_CP026604.1"/>
</dbReference>
<dbReference type="CDD" id="cd09739">
    <property type="entry name" value="Cas6_I-F"/>
    <property type="match status" value="1"/>
</dbReference>
<keyword evidence="2" id="KW-1185">Reference proteome</keyword>
<dbReference type="EMBL" id="CP026604">
    <property type="protein sequence ID" value="AWB67288.1"/>
    <property type="molecule type" value="Genomic_DNA"/>
</dbReference>
<organism evidence="1 2">
    <name type="scientific">Saccharobesus litoralis</name>
    <dbReference type="NCBI Taxonomy" id="2172099"/>
    <lineage>
        <taxon>Bacteria</taxon>
        <taxon>Pseudomonadati</taxon>
        <taxon>Pseudomonadota</taxon>
        <taxon>Gammaproteobacteria</taxon>
        <taxon>Alteromonadales</taxon>
        <taxon>Alteromonadaceae</taxon>
        <taxon>Saccharobesus</taxon>
    </lineage>
</organism>
<dbReference type="InterPro" id="IPR042564">
    <property type="entry name" value="CRISPR-Cas6/Csy4_sf"/>
</dbReference>
<evidence type="ECO:0000313" key="2">
    <source>
        <dbReference type="Proteomes" id="UP000244441"/>
    </source>
</evidence>
<name>A0A2S0VSU7_9ALTE</name>
<gene>
    <name evidence="1" type="primary">cas6f</name>
    <name evidence="1" type="ORF">C2869_12925</name>
</gene>
<dbReference type="Proteomes" id="UP000244441">
    <property type="component" value="Chromosome"/>
</dbReference>
<dbReference type="GO" id="GO:0004519">
    <property type="term" value="F:endonuclease activity"/>
    <property type="evidence" value="ECO:0007669"/>
    <property type="project" value="InterPro"/>
</dbReference>
<dbReference type="KEGG" id="cate:C2869_12925"/>
<dbReference type="OrthoDB" id="259831at2"/>
<sequence>MNYYLDIQLALPDAEANFGFIWQKLFQQVHFALVEHGYESERKLKHGDTKVLRNSKIAVSFPEYQNHPYPLGSKLRLFAQTEAELQKLAIDKWLNRLLDYVSIGKIQTVTDETQFVAFKQKRIKGVKRLEYSLNKKAKHIAEKFNVDFDQCLKELKEKYVFEQTKLPFIQLESQTSKQRGDRGLFQIFIEKADQTAATNLMYDCYGLVLN</sequence>
<reference evidence="1 2" key="1">
    <citation type="submission" date="2018-01" db="EMBL/GenBank/DDBJ databases">
        <title>Genome sequence of a Cantenovulum-like bacteria.</title>
        <authorList>
            <person name="Tan W.R."/>
            <person name="Lau N.-S."/>
            <person name="Go F."/>
            <person name="Amirul A.-A.A."/>
        </authorList>
    </citation>
    <scope>NUCLEOTIDE SEQUENCE [LARGE SCALE GENOMIC DNA]</scope>
    <source>
        <strain evidence="1 2">CCB-QB4</strain>
    </source>
</reference>
<dbReference type="GO" id="GO:0043571">
    <property type="term" value="P:maintenance of CRISPR repeat elements"/>
    <property type="evidence" value="ECO:0007669"/>
    <property type="project" value="InterPro"/>
</dbReference>
<accession>A0A2S0VSU7</accession>
<dbReference type="NCBIfam" id="TIGR02563">
    <property type="entry name" value="cas_Csy4"/>
    <property type="match status" value="1"/>
</dbReference>